<name>A0A0F9Q833_9ZZZZ</name>
<gene>
    <name evidence="1" type="ORF">LCGC14_1047510</name>
</gene>
<proteinExistence type="predicted"/>
<reference evidence="1" key="1">
    <citation type="journal article" date="2015" name="Nature">
        <title>Complex archaea that bridge the gap between prokaryotes and eukaryotes.</title>
        <authorList>
            <person name="Spang A."/>
            <person name="Saw J.H."/>
            <person name="Jorgensen S.L."/>
            <person name="Zaremba-Niedzwiedzka K."/>
            <person name="Martijn J."/>
            <person name="Lind A.E."/>
            <person name="van Eijk R."/>
            <person name="Schleper C."/>
            <person name="Guy L."/>
            <person name="Ettema T.J."/>
        </authorList>
    </citation>
    <scope>NUCLEOTIDE SEQUENCE</scope>
</reference>
<organism evidence="1">
    <name type="scientific">marine sediment metagenome</name>
    <dbReference type="NCBI Taxonomy" id="412755"/>
    <lineage>
        <taxon>unclassified sequences</taxon>
        <taxon>metagenomes</taxon>
        <taxon>ecological metagenomes</taxon>
    </lineage>
</organism>
<dbReference type="AlphaFoldDB" id="A0A0F9Q833"/>
<dbReference type="EMBL" id="LAZR01004357">
    <property type="protein sequence ID" value="KKN09361.1"/>
    <property type="molecule type" value="Genomic_DNA"/>
</dbReference>
<accession>A0A0F9Q833</accession>
<sequence>MRKIESLTDKEKRKYKCDWPDCGEEFEQAVATAVGGGNHQSVSDHVICPRCGNGLPT</sequence>
<protein>
    <submittedName>
        <fullName evidence="1">Uncharacterized protein</fullName>
    </submittedName>
</protein>
<comment type="caution">
    <text evidence="1">The sequence shown here is derived from an EMBL/GenBank/DDBJ whole genome shotgun (WGS) entry which is preliminary data.</text>
</comment>
<evidence type="ECO:0000313" key="1">
    <source>
        <dbReference type="EMBL" id="KKN09361.1"/>
    </source>
</evidence>